<dbReference type="InterPro" id="IPR014991">
    <property type="entry name" value="DUF1840"/>
</dbReference>
<dbReference type="EMBL" id="FCNV02000002">
    <property type="protein sequence ID" value="SAL20012.1"/>
    <property type="molecule type" value="Genomic_DNA"/>
</dbReference>
<dbReference type="AlphaFoldDB" id="A0A658QTG1"/>
<keyword evidence="2" id="KW-1185">Reference proteome</keyword>
<sequence>MLVKFHSNATPDVVMLRDLAGYLLGIIGKRIGSRGVILHDEVGTAIDRLETVLKEDERIAYEHGAVYHPLSRTAEPSGMGLQSRALPFLDMLREARRKDADIIWSA</sequence>
<evidence type="ECO:0008006" key="3">
    <source>
        <dbReference type="Google" id="ProtNLM"/>
    </source>
</evidence>
<dbReference type="OrthoDB" id="5296629at2"/>
<proteinExistence type="predicted"/>
<reference evidence="1 2" key="1">
    <citation type="submission" date="2016-01" db="EMBL/GenBank/DDBJ databases">
        <authorList>
            <person name="Peeters C."/>
        </authorList>
    </citation>
    <scope>NUCLEOTIDE SEQUENCE [LARGE SCALE GENOMIC DNA]</scope>
    <source>
        <strain evidence="1">LMG 29315</strain>
    </source>
</reference>
<evidence type="ECO:0000313" key="2">
    <source>
        <dbReference type="Proteomes" id="UP000198263"/>
    </source>
</evidence>
<gene>
    <name evidence="1" type="ORF">AWB72_01284</name>
</gene>
<comment type="caution">
    <text evidence="1">The sequence shown here is derived from an EMBL/GenBank/DDBJ whole genome shotgun (WGS) entry which is preliminary data.</text>
</comment>
<dbReference type="RefSeq" id="WP_040049025.1">
    <property type="nucleotide sequence ID" value="NZ_FCNV02000002.1"/>
</dbReference>
<protein>
    <recommendedName>
        <fullName evidence="3">DUF1840 domain-containing protein</fullName>
    </recommendedName>
</protein>
<accession>A0A658QTG1</accession>
<dbReference type="Pfam" id="PF08895">
    <property type="entry name" value="DUF1840"/>
    <property type="match status" value="1"/>
</dbReference>
<name>A0A658QTG1_9BURK</name>
<evidence type="ECO:0000313" key="1">
    <source>
        <dbReference type="EMBL" id="SAL20012.1"/>
    </source>
</evidence>
<organism evidence="1 2">
    <name type="scientific">Caballeronia concitans</name>
    <dbReference type="NCBI Taxonomy" id="1777133"/>
    <lineage>
        <taxon>Bacteria</taxon>
        <taxon>Pseudomonadati</taxon>
        <taxon>Pseudomonadota</taxon>
        <taxon>Betaproteobacteria</taxon>
        <taxon>Burkholderiales</taxon>
        <taxon>Burkholderiaceae</taxon>
        <taxon>Caballeronia</taxon>
    </lineage>
</organism>
<dbReference type="Proteomes" id="UP000198263">
    <property type="component" value="Unassembled WGS sequence"/>
</dbReference>